<comment type="caution">
    <text evidence="1">The sequence shown here is derived from an EMBL/GenBank/DDBJ whole genome shotgun (WGS) entry which is preliminary data.</text>
</comment>
<proteinExistence type="predicted"/>
<organism evidence="1 2">
    <name type="scientific">Crenichthys baileyi</name>
    <name type="common">White River springfish</name>
    <dbReference type="NCBI Taxonomy" id="28760"/>
    <lineage>
        <taxon>Eukaryota</taxon>
        <taxon>Metazoa</taxon>
        <taxon>Chordata</taxon>
        <taxon>Craniata</taxon>
        <taxon>Vertebrata</taxon>
        <taxon>Euteleostomi</taxon>
        <taxon>Actinopterygii</taxon>
        <taxon>Neopterygii</taxon>
        <taxon>Teleostei</taxon>
        <taxon>Neoteleostei</taxon>
        <taxon>Acanthomorphata</taxon>
        <taxon>Ovalentaria</taxon>
        <taxon>Atherinomorphae</taxon>
        <taxon>Cyprinodontiformes</taxon>
        <taxon>Goodeidae</taxon>
        <taxon>Crenichthys</taxon>
    </lineage>
</organism>
<name>A0AAV9RFU1_9TELE</name>
<dbReference type="EMBL" id="JAHHUM010001952">
    <property type="protein sequence ID" value="KAK5607782.1"/>
    <property type="molecule type" value="Genomic_DNA"/>
</dbReference>
<sequence>MPFEKHVLRQDLNIGTESVTECAWEIPSSRRGSTLTPDPHYRGHIPGGVKALQAQSTRAQENCEARGSEDKLRCVICKAKVPSRAGRRDSATVSCWQADITL</sequence>
<reference evidence="1 2" key="1">
    <citation type="submission" date="2021-06" db="EMBL/GenBank/DDBJ databases">
        <authorList>
            <person name="Palmer J.M."/>
        </authorList>
    </citation>
    <scope>NUCLEOTIDE SEQUENCE [LARGE SCALE GENOMIC DNA]</scope>
    <source>
        <strain evidence="1 2">MEX-2019</strain>
        <tissue evidence="1">Muscle</tissue>
    </source>
</reference>
<dbReference type="AlphaFoldDB" id="A0AAV9RFU1"/>
<keyword evidence="2" id="KW-1185">Reference proteome</keyword>
<gene>
    <name evidence="1" type="ORF">CRENBAI_011695</name>
</gene>
<evidence type="ECO:0000313" key="1">
    <source>
        <dbReference type="EMBL" id="KAK5607782.1"/>
    </source>
</evidence>
<accession>A0AAV9RFU1</accession>
<protein>
    <submittedName>
        <fullName evidence="1">Uncharacterized protein</fullName>
    </submittedName>
</protein>
<evidence type="ECO:0000313" key="2">
    <source>
        <dbReference type="Proteomes" id="UP001311232"/>
    </source>
</evidence>
<dbReference type="Proteomes" id="UP001311232">
    <property type="component" value="Unassembled WGS sequence"/>
</dbReference>